<dbReference type="RefSeq" id="WP_092569123.1">
    <property type="nucleotide sequence ID" value="NZ_BMXH01000001.1"/>
</dbReference>
<protein>
    <submittedName>
        <fullName evidence="3">Fatty acid desaturase</fullName>
    </submittedName>
</protein>
<organism evidence="3 4">
    <name type="scientific">Aidingimonas halophila</name>
    <dbReference type="NCBI Taxonomy" id="574349"/>
    <lineage>
        <taxon>Bacteria</taxon>
        <taxon>Pseudomonadati</taxon>
        <taxon>Pseudomonadota</taxon>
        <taxon>Gammaproteobacteria</taxon>
        <taxon>Oceanospirillales</taxon>
        <taxon>Halomonadaceae</taxon>
        <taxon>Aidingimonas</taxon>
    </lineage>
</organism>
<dbReference type="InterPro" id="IPR005804">
    <property type="entry name" value="FA_desaturase_dom"/>
</dbReference>
<dbReference type="GO" id="GO:0016020">
    <property type="term" value="C:membrane"/>
    <property type="evidence" value="ECO:0007669"/>
    <property type="project" value="TreeGrafter"/>
</dbReference>
<sequence length="361" mass="41071">MSPQSRDYRLTGPEAEKAAQKGLISAEWYQAPIPRKRLKQLIRRKDGPGIRLNLLWLACLAGLGLAAYLALGTAWSVLFFVLYGVMYGSAADSRWHECGHGTMFKTRWLNDVVYQLASFMMMREPQVWRWSHARHHTDTIIVGHDPEILAERPPKLGEMLLGLLTVPQTLKAIHGLLYHACGRLTAEEATFIPEMERGRIFLTARIWLLIHACMVGYAIHLSSIVPLLYVGILPTMYGGWLSYLLGITQHVGLEEDTLDHRANSRTIYMNPVLRFIYSNMNYHLEHHMYPMVPFHALPTLHEELKPYTPPAYPSTWAAYREIIPTLLHQCKDPDYCAKRPVGDVSTNETAAATSTLRPNSR</sequence>
<keyword evidence="4" id="KW-1185">Reference proteome</keyword>
<dbReference type="AlphaFoldDB" id="A0A1H2ZCC8"/>
<gene>
    <name evidence="3" type="ORF">SAMN05443545_104102</name>
</gene>
<dbReference type="PANTHER" id="PTHR19353">
    <property type="entry name" value="FATTY ACID DESATURASE 2"/>
    <property type="match status" value="1"/>
</dbReference>
<dbReference type="Proteomes" id="UP000198500">
    <property type="component" value="Unassembled WGS sequence"/>
</dbReference>
<evidence type="ECO:0000259" key="2">
    <source>
        <dbReference type="Pfam" id="PF00487"/>
    </source>
</evidence>
<dbReference type="InterPro" id="IPR012171">
    <property type="entry name" value="Fatty_acid_desaturase"/>
</dbReference>
<dbReference type="GO" id="GO:0016717">
    <property type="term" value="F:oxidoreductase activity, acting on paired donors, with oxidation of a pair of donors resulting in the reduction of molecular oxygen to two molecules of water"/>
    <property type="evidence" value="ECO:0007669"/>
    <property type="project" value="TreeGrafter"/>
</dbReference>
<dbReference type="PANTHER" id="PTHR19353:SF19">
    <property type="entry name" value="DELTA(5) FATTY ACID DESATURASE C-RELATED"/>
    <property type="match status" value="1"/>
</dbReference>
<feature type="domain" description="Fatty acid desaturase" evidence="2">
    <location>
        <begin position="75"/>
        <end position="316"/>
    </location>
</feature>
<dbReference type="EMBL" id="FNNI01000004">
    <property type="protein sequence ID" value="SDX15040.1"/>
    <property type="molecule type" value="Genomic_DNA"/>
</dbReference>
<dbReference type="STRING" id="574349.SAMN05443545_104102"/>
<reference evidence="3 4" key="1">
    <citation type="submission" date="2016-10" db="EMBL/GenBank/DDBJ databases">
        <authorList>
            <person name="de Groot N.N."/>
        </authorList>
    </citation>
    <scope>NUCLEOTIDE SEQUENCE [LARGE SCALE GENOMIC DNA]</scope>
    <source>
        <strain evidence="3 4">DSM 19219</strain>
    </source>
</reference>
<evidence type="ECO:0000256" key="1">
    <source>
        <dbReference type="SAM" id="Phobius"/>
    </source>
</evidence>
<accession>A0A1H2ZCC8</accession>
<dbReference type="OrthoDB" id="9800167at2"/>
<name>A0A1H2ZCC8_9GAMM</name>
<keyword evidence="1" id="KW-0472">Membrane</keyword>
<keyword evidence="1" id="KW-0812">Transmembrane</keyword>
<feature type="transmembrane region" description="Helical" evidence="1">
    <location>
        <begin position="200"/>
        <end position="220"/>
    </location>
</feature>
<evidence type="ECO:0000313" key="3">
    <source>
        <dbReference type="EMBL" id="SDX15040.1"/>
    </source>
</evidence>
<dbReference type="GO" id="GO:0008610">
    <property type="term" value="P:lipid biosynthetic process"/>
    <property type="evidence" value="ECO:0007669"/>
    <property type="project" value="UniProtKB-ARBA"/>
</dbReference>
<feature type="transmembrane region" description="Helical" evidence="1">
    <location>
        <begin position="54"/>
        <end position="85"/>
    </location>
</feature>
<proteinExistence type="predicted"/>
<dbReference type="Pfam" id="PF00487">
    <property type="entry name" value="FA_desaturase"/>
    <property type="match status" value="1"/>
</dbReference>
<dbReference type="InterPro" id="IPR039393">
    <property type="entry name" value="Rhizopine-oxygenase-like"/>
</dbReference>
<keyword evidence="1" id="KW-1133">Transmembrane helix</keyword>
<evidence type="ECO:0000313" key="4">
    <source>
        <dbReference type="Proteomes" id="UP000198500"/>
    </source>
</evidence>
<dbReference type="CDD" id="cd03511">
    <property type="entry name" value="Rhizopine-oxygenase-like"/>
    <property type="match status" value="1"/>
</dbReference>